<evidence type="ECO:0000313" key="1">
    <source>
        <dbReference type="EMBL" id="GAA3791427.1"/>
    </source>
</evidence>
<reference evidence="2" key="1">
    <citation type="journal article" date="2019" name="Int. J. Syst. Evol. Microbiol.">
        <title>The Global Catalogue of Microorganisms (GCM) 10K type strain sequencing project: providing services to taxonomists for standard genome sequencing and annotation.</title>
        <authorList>
            <consortium name="The Broad Institute Genomics Platform"/>
            <consortium name="The Broad Institute Genome Sequencing Center for Infectious Disease"/>
            <person name="Wu L."/>
            <person name="Ma J."/>
        </authorList>
    </citation>
    <scope>NUCLEOTIDE SEQUENCE [LARGE SCALE GENOMIC DNA]</scope>
    <source>
        <strain evidence="2">JCM 17017</strain>
    </source>
</reference>
<name>A0ABP7HD71_9PSEU</name>
<accession>A0ABP7HD71</accession>
<protein>
    <submittedName>
        <fullName evidence="1">Uncharacterized protein</fullName>
    </submittedName>
</protein>
<comment type="caution">
    <text evidence="1">The sequence shown here is derived from an EMBL/GenBank/DDBJ whole genome shotgun (WGS) entry which is preliminary data.</text>
</comment>
<dbReference type="EMBL" id="BAABCM010000001">
    <property type="protein sequence ID" value="GAA3791427.1"/>
    <property type="molecule type" value="Genomic_DNA"/>
</dbReference>
<proteinExistence type="predicted"/>
<keyword evidence="2" id="KW-1185">Reference proteome</keyword>
<sequence length="59" mass="6987">MFTTVDSRVPANWVARIDELGVVEICPARWQVPMFWDSFYDRNPEAVRVFEEELAEIVR</sequence>
<dbReference type="Proteomes" id="UP001501624">
    <property type="component" value="Unassembled WGS sequence"/>
</dbReference>
<organism evidence="1 2">
    <name type="scientific">Amycolatopsis tucumanensis</name>
    <dbReference type="NCBI Taxonomy" id="401106"/>
    <lineage>
        <taxon>Bacteria</taxon>
        <taxon>Bacillati</taxon>
        <taxon>Actinomycetota</taxon>
        <taxon>Actinomycetes</taxon>
        <taxon>Pseudonocardiales</taxon>
        <taxon>Pseudonocardiaceae</taxon>
        <taxon>Amycolatopsis</taxon>
    </lineage>
</organism>
<gene>
    <name evidence="1" type="ORF">GCM10022380_04980</name>
</gene>
<evidence type="ECO:0000313" key="2">
    <source>
        <dbReference type="Proteomes" id="UP001501624"/>
    </source>
</evidence>